<dbReference type="GO" id="GO:0003700">
    <property type="term" value="F:DNA-binding transcription factor activity"/>
    <property type="evidence" value="ECO:0007669"/>
    <property type="project" value="InterPro"/>
</dbReference>
<accession>A0A5J6V4B9</accession>
<protein>
    <submittedName>
        <fullName evidence="1">DNA-binding transcriptional regulator</fullName>
    </submittedName>
</protein>
<dbReference type="InterPro" id="IPR013368">
    <property type="entry name" value="YecD_YerC"/>
</dbReference>
<organism evidence="1 2">
    <name type="scientific">Ornithinimicrobium pratense</name>
    <dbReference type="NCBI Taxonomy" id="2593973"/>
    <lineage>
        <taxon>Bacteria</taxon>
        <taxon>Bacillati</taxon>
        <taxon>Actinomycetota</taxon>
        <taxon>Actinomycetes</taxon>
        <taxon>Micrococcales</taxon>
        <taxon>Ornithinimicrobiaceae</taxon>
        <taxon>Ornithinimicrobium</taxon>
    </lineage>
</organism>
<dbReference type="PANTHER" id="PTHR40080:SF1">
    <property type="entry name" value="TRPR-LIKE PROTEIN YERC_YECD"/>
    <property type="match status" value="1"/>
</dbReference>
<dbReference type="InterPro" id="IPR010921">
    <property type="entry name" value="Trp_repressor/repl_initiator"/>
</dbReference>
<name>A0A5J6V4B9_9MICO</name>
<dbReference type="EMBL" id="CP044427">
    <property type="protein sequence ID" value="QFG68568.1"/>
    <property type="molecule type" value="Genomic_DNA"/>
</dbReference>
<keyword evidence="1" id="KW-0238">DNA-binding</keyword>
<dbReference type="Gene3D" id="1.10.1270.10">
    <property type="entry name" value="TrpR-like"/>
    <property type="match status" value="1"/>
</dbReference>
<dbReference type="OrthoDB" id="2621539at2"/>
<dbReference type="Proteomes" id="UP000326546">
    <property type="component" value="Chromosome"/>
</dbReference>
<gene>
    <name evidence="1" type="ORF">FY030_07430</name>
</gene>
<dbReference type="PANTHER" id="PTHR40080">
    <property type="entry name" value="LMO1763 PROTEIN"/>
    <property type="match status" value="1"/>
</dbReference>
<evidence type="ECO:0000313" key="1">
    <source>
        <dbReference type="EMBL" id="QFG68568.1"/>
    </source>
</evidence>
<dbReference type="InterPro" id="IPR000831">
    <property type="entry name" value="Trp_repress"/>
</dbReference>
<evidence type="ECO:0000313" key="2">
    <source>
        <dbReference type="Proteomes" id="UP000326546"/>
    </source>
</evidence>
<dbReference type="KEGG" id="serw:FY030_07430"/>
<sequence>MKQRERDAERAPRVRAELAATLAGLTDAAAVDAFLDDLCTPAEIEALADRWSVVPLLAGGMPYRRIYEVTGVSVTTVGRIAKCLDGGADGYRAALQHHPASQHIHPAGSAPA</sequence>
<dbReference type="AlphaFoldDB" id="A0A5J6V4B9"/>
<dbReference type="SUPFAM" id="SSF48295">
    <property type="entry name" value="TrpR-like"/>
    <property type="match status" value="1"/>
</dbReference>
<dbReference type="RefSeq" id="WP_158060956.1">
    <property type="nucleotide sequence ID" value="NZ_CP044427.1"/>
</dbReference>
<dbReference type="GO" id="GO:0043565">
    <property type="term" value="F:sequence-specific DNA binding"/>
    <property type="evidence" value="ECO:0007669"/>
    <property type="project" value="InterPro"/>
</dbReference>
<keyword evidence="2" id="KW-1185">Reference proteome</keyword>
<dbReference type="Pfam" id="PF01371">
    <property type="entry name" value="Trp_repressor"/>
    <property type="match status" value="1"/>
</dbReference>
<dbReference type="NCBIfam" id="TIGR02531">
    <property type="entry name" value="yecD_yerC"/>
    <property type="match status" value="1"/>
</dbReference>
<proteinExistence type="predicted"/>
<dbReference type="InterPro" id="IPR038116">
    <property type="entry name" value="TrpR-like_sf"/>
</dbReference>
<reference evidence="1 2" key="1">
    <citation type="submission" date="2019-09" db="EMBL/GenBank/DDBJ databases">
        <title>Serinicoccus pratensis sp. nov., isolated from meadow soil.</title>
        <authorList>
            <person name="Zhang W."/>
        </authorList>
    </citation>
    <scope>NUCLEOTIDE SEQUENCE [LARGE SCALE GENOMIC DNA]</scope>
    <source>
        <strain evidence="1 2">W204</strain>
    </source>
</reference>